<evidence type="ECO:0000313" key="1">
    <source>
        <dbReference type="EMBL" id="MDC0673401.1"/>
    </source>
</evidence>
<dbReference type="RefSeq" id="WP_272006366.1">
    <property type="nucleotide sequence ID" value="NZ_JAQNDN010000022.1"/>
</dbReference>
<organism evidence="1 2">
    <name type="scientific">Nannocystis radixulma</name>
    <dbReference type="NCBI Taxonomy" id="2995305"/>
    <lineage>
        <taxon>Bacteria</taxon>
        <taxon>Pseudomonadati</taxon>
        <taxon>Myxococcota</taxon>
        <taxon>Polyangia</taxon>
        <taxon>Nannocystales</taxon>
        <taxon>Nannocystaceae</taxon>
        <taxon>Nannocystis</taxon>
    </lineage>
</organism>
<proteinExistence type="predicted"/>
<keyword evidence="2" id="KW-1185">Reference proteome</keyword>
<reference evidence="1 2" key="1">
    <citation type="submission" date="2022-11" db="EMBL/GenBank/DDBJ databases">
        <title>Minimal conservation of predation-associated metabolite biosynthetic gene clusters underscores biosynthetic potential of Myxococcota including descriptions for ten novel species: Archangium lansinium sp. nov., Myxococcus landrumus sp. nov., Nannocystis bai.</title>
        <authorList>
            <person name="Ahearne A."/>
            <person name="Stevens C."/>
            <person name="Dowd S."/>
        </authorList>
    </citation>
    <scope>NUCLEOTIDE SEQUENCE [LARGE SCALE GENOMIC DNA]</scope>
    <source>
        <strain evidence="1 2">NCELM</strain>
    </source>
</reference>
<dbReference type="EMBL" id="JAQNDN010000022">
    <property type="protein sequence ID" value="MDC0673401.1"/>
    <property type="molecule type" value="Genomic_DNA"/>
</dbReference>
<dbReference type="Proteomes" id="UP001217838">
    <property type="component" value="Unassembled WGS sequence"/>
</dbReference>
<name>A0ABT5BKD7_9BACT</name>
<protein>
    <submittedName>
        <fullName evidence="1">Uncharacterized protein</fullName>
    </submittedName>
</protein>
<accession>A0ABT5BKD7</accession>
<gene>
    <name evidence="1" type="ORF">POL58_36995</name>
</gene>
<sequence>MAASAPPRLRESTLQLLRRAVGHPAHWRDKLARLAAALRGWTDAGAVDRRLQHLHALGRLEAPLPNAIQRMVGAIDMMRFFLLPCAATYYSHKGLHFGFHTLLRALEDPASMIDPTGLHSARDTIVHHLLQVVHANPDYDLQLLESFPDGLDLLAAELEALLAGTHARAAGVAATVEDPDYHARLLARLRAFRHRVASPLLCDEVLSDARYMELERVFGDLTSTMRYFSRLPATPRAALHHLLTVRSFPAHLAIMG</sequence>
<comment type="caution">
    <text evidence="1">The sequence shown here is derived from an EMBL/GenBank/DDBJ whole genome shotgun (WGS) entry which is preliminary data.</text>
</comment>
<evidence type="ECO:0000313" key="2">
    <source>
        <dbReference type="Proteomes" id="UP001217838"/>
    </source>
</evidence>